<dbReference type="HOGENOM" id="CLU_133817_0_0_9"/>
<dbReference type="Pfam" id="PF26325">
    <property type="entry name" value="YhjD"/>
    <property type="match status" value="1"/>
</dbReference>
<dbReference type="EMBL" id="CP008876">
    <property type="protein sequence ID" value="AIF66046.1"/>
    <property type="molecule type" value="Genomic_DNA"/>
</dbReference>
<dbReference type="InterPro" id="IPR058600">
    <property type="entry name" value="YhjD-like"/>
</dbReference>
<organism evidence="1 2">
    <name type="scientific">Terribacillus saccharophilus</name>
    <dbReference type="NCBI Taxonomy" id="361277"/>
    <lineage>
        <taxon>Bacteria</taxon>
        <taxon>Bacillati</taxon>
        <taxon>Bacillota</taxon>
        <taxon>Bacilli</taxon>
        <taxon>Bacillales</taxon>
        <taxon>Bacillaceae</taxon>
        <taxon>Terribacillus</taxon>
    </lineage>
</organism>
<name>A0A075LIM5_9BACI</name>
<dbReference type="RefSeq" id="WP_038559299.1">
    <property type="nucleotide sequence ID" value="NZ_CP008876.1"/>
</dbReference>
<dbReference type="OrthoDB" id="2988956at2"/>
<sequence>MRCLSESEYKLGSRFLFLSMAIVVLQQDIRIVEEGKHKIKAHLLHTLQSMEKTALEERRQLRIQLRQRNMQIVTAEKNDAFTTFLFITKECEEKRNYFNPAIRKKVEAILMELTQKAPQSGPRHTSTNA</sequence>
<evidence type="ECO:0000313" key="2">
    <source>
        <dbReference type="Proteomes" id="UP000027980"/>
    </source>
</evidence>
<protein>
    <submittedName>
        <fullName evidence="1">Uncharacterized protein</fullName>
    </submittedName>
</protein>
<evidence type="ECO:0000313" key="1">
    <source>
        <dbReference type="EMBL" id="AIF66046.1"/>
    </source>
</evidence>
<dbReference type="KEGG" id="tap:GZ22_04970"/>
<accession>A0A075LIM5</accession>
<gene>
    <name evidence="1" type="ORF">GZ22_04970</name>
</gene>
<dbReference type="Proteomes" id="UP000027980">
    <property type="component" value="Chromosome"/>
</dbReference>
<dbReference type="AlphaFoldDB" id="A0A075LIM5"/>
<proteinExistence type="predicted"/>
<reference evidence="1 2" key="1">
    <citation type="submission" date="2014-07" db="EMBL/GenBank/DDBJ databases">
        <title>Complete genome sequence of a moderately halophilic bacterium Terribacillus aidingensis MP602, isolated from Cryptomeria fortunei in Tianmu mountain in China.</title>
        <authorList>
            <person name="Wang Y."/>
            <person name="Lu P."/>
            <person name="Zhang L."/>
        </authorList>
    </citation>
    <scope>NUCLEOTIDE SEQUENCE [LARGE SCALE GENOMIC DNA]</scope>
    <source>
        <strain evidence="1 2">MP602</strain>
    </source>
</reference>
<dbReference type="GeneID" id="34221632"/>